<dbReference type="eggNOG" id="COG3905">
    <property type="taxonomic scope" value="Bacteria"/>
</dbReference>
<sequence length="83" mass="9510">MTTVRLPLEYEQRLNVLSALKEKNKSELIKEALDIFFHTEDSGMSSYESGKMYFGQYGSGRGDLSVSYKKKIKEKLHGKYGSH</sequence>
<dbReference type="Proteomes" id="UP000014541">
    <property type="component" value="Unassembled WGS sequence"/>
</dbReference>
<comment type="caution">
    <text evidence="1">The sequence shown here is derived from an EMBL/GenBank/DDBJ whole genome shotgun (WGS) entry which is preliminary data.</text>
</comment>
<evidence type="ECO:0000313" key="2">
    <source>
        <dbReference type="Proteomes" id="UP000014541"/>
    </source>
</evidence>
<accession>S3L329</accession>
<gene>
    <name evidence="1" type="ORF">HMPREF9194_01515</name>
</gene>
<dbReference type="AlphaFoldDB" id="S3L329"/>
<reference evidence="1 2" key="1">
    <citation type="submission" date="2013-04" db="EMBL/GenBank/DDBJ databases">
        <title>The Genome Sequence of Treponema maltophilum ATCC 51939.</title>
        <authorList>
            <consortium name="The Broad Institute Genomics Platform"/>
            <person name="Earl A."/>
            <person name="Ward D."/>
            <person name="Feldgarden M."/>
            <person name="Gevers D."/>
            <person name="Leonetti C."/>
            <person name="Blanton J.M."/>
            <person name="Dewhirst F.E."/>
            <person name="Izard J."/>
            <person name="Walker B."/>
            <person name="Young S."/>
            <person name="Zeng Q."/>
            <person name="Gargeya S."/>
            <person name="Fitzgerald M."/>
            <person name="Haas B."/>
            <person name="Abouelleil A."/>
            <person name="Allen A.W."/>
            <person name="Alvarado L."/>
            <person name="Arachchi H.M."/>
            <person name="Berlin A.M."/>
            <person name="Chapman S.B."/>
            <person name="Gainer-Dewar J."/>
            <person name="Goldberg J."/>
            <person name="Griggs A."/>
            <person name="Gujja S."/>
            <person name="Hansen M."/>
            <person name="Howarth C."/>
            <person name="Imamovic A."/>
            <person name="Ireland A."/>
            <person name="Larimer J."/>
            <person name="McCowan C."/>
            <person name="Murphy C."/>
            <person name="Pearson M."/>
            <person name="Poon T.W."/>
            <person name="Priest M."/>
            <person name="Roberts A."/>
            <person name="Saif S."/>
            <person name="Shea T."/>
            <person name="Sisk P."/>
            <person name="Sykes S."/>
            <person name="Wortman J."/>
            <person name="Nusbaum C."/>
            <person name="Birren B."/>
        </authorList>
    </citation>
    <scope>NUCLEOTIDE SEQUENCE [LARGE SCALE GENOMIC DNA]</scope>
    <source>
        <strain evidence="1 2">ATCC 51939</strain>
    </source>
</reference>
<protein>
    <recommendedName>
        <fullName evidence="3">Ribbon-helix-helix protein CopG domain-containing protein</fullName>
    </recommendedName>
</protein>
<keyword evidence="2" id="KW-1185">Reference proteome</keyword>
<dbReference type="HOGENOM" id="CLU_173961_0_0_12"/>
<dbReference type="OrthoDB" id="7063628at2"/>
<name>S3L329_TREMA</name>
<dbReference type="PATRIC" id="fig|1125699.3.peg.1529"/>
<dbReference type="EMBL" id="ATFF01000006">
    <property type="protein sequence ID" value="EPF31174.1"/>
    <property type="molecule type" value="Genomic_DNA"/>
</dbReference>
<dbReference type="RefSeq" id="WP_016525785.1">
    <property type="nucleotide sequence ID" value="NZ_KE332518.1"/>
</dbReference>
<evidence type="ECO:0008006" key="3">
    <source>
        <dbReference type="Google" id="ProtNLM"/>
    </source>
</evidence>
<dbReference type="STRING" id="1125699.HMPREF9194_01515"/>
<proteinExistence type="predicted"/>
<evidence type="ECO:0000313" key="1">
    <source>
        <dbReference type="EMBL" id="EPF31174.1"/>
    </source>
</evidence>
<organism evidence="1 2">
    <name type="scientific">Treponema maltophilum ATCC 51939</name>
    <dbReference type="NCBI Taxonomy" id="1125699"/>
    <lineage>
        <taxon>Bacteria</taxon>
        <taxon>Pseudomonadati</taxon>
        <taxon>Spirochaetota</taxon>
        <taxon>Spirochaetia</taxon>
        <taxon>Spirochaetales</taxon>
        <taxon>Treponemataceae</taxon>
        <taxon>Treponema</taxon>
    </lineage>
</organism>